<feature type="domain" description="DUF559" evidence="1">
    <location>
        <begin position="7"/>
        <end position="111"/>
    </location>
</feature>
<dbReference type="KEGG" id="rpe:RPE_4353"/>
<dbReference type="OrthoDB" id="9798754at2"/>
<dbReference type="HOGENOM" id="CLU_107928_1_1_5"/>
<name>Q07IF7_RHOP5</name>
<dbReference type="AlphaFoldDB" id="Q07IF7"/>
<accession>Q07IF7</accession>
<protein>
    <recommendedName>
        <fullName evidence="1">DUF559 domain-containing protein</fullName>
    </recommendedName>
</protein>
<dbReference type="STRING" id="316055.RPE_4353"/>
<dbReference type="PANTHER" id="PTHR38590">
    <property type="entry name" value="BLL0828 PROTEIN"/>
    <property type="match status" value="1"/>
</dbReference>
<dbReference type="InterPro" id="IPR007569">
    <property type="entry name" value="DUF559"/>
</dbReference>
<sequence>MRSSIKRTIRSRELRLNQTDAETALWNRLRNRQLCGQKFVRQEPIGRYICDFVCRARHLVVEVDGGQHADSNRDKVRDQYLVEQGYRVLRFWNNEVLSNIEGVLVVISQELREADLSD</sequence>
<dbReference type="InterPro" id="IPR011335">
    <property type="entry name" value="Restrct_endonuc-II-like"/>
</dbReference>
<dbReference type="Gene3D" id="3.40.960.10">
    <property type="entry name" value="VSR Endonuclease"/>
    <property type="match status" value="1"/>
</dbReference>
<evidence type="ECO:0000313" key="2">
    <source>
        <dbReference type="EMBL" id="ABJ08277.1"/>
    </source>
</evidence>
<dbReference type="EMBL" id="CP000463">
    <property type="protein sequence ID" value="ABJ08277.1"/>
    <property type="molecule type" value="Genomic_DNA"/>
</dbReference>
<dbReference type="InterPro" id="IPR047216">
    <property type="entry name" value="Endonuclease_DUF559_bact"/>
</dbReference>
<dbReference type="CDD" id="cd01038">
    <property type="entry name" value="Endonuclease_DUF559"/>
    <property type="match status" value="1"/>
</dbReference>
<evidence type="ECO:0000259" key="1">
    <source>
        <dbReference type="Pfam" id="PF04480"/>
    </source>
</evidence>
<dbReference type="eggNOG" id="COG2852">
    <property type="taxonomic scope" value="Bacteria"/>
</dbReference>
<dbReference type="SUPFAM" id="SSF52980">
    <property type="entry name" value="Restriction endonuclease-like"/>
    <property type="match status" value="1"/>
</dbReference>
<organism evidence="2">
    <name type="scientific">Rhodopseudomonas palustris (strain BisA53)</name>
    <dbReference type="NCBI Taxonomy" id="316055"/>
    <lineage>
        <taxon>Bacteria</taxon>
        <taxon>Pseudomonadati</taxon>
        <taxon>Pseudomonadota</taxon>
        <taxon>Alphaproteobacteria</taxon>
        <taxon>Hyphomicrobiales</taxon>
        <taxon>Nitrobacteraceae</taxon>
        <taxon>Rhodopseudomonas</taxon>
    </lineage>
</organism>
<gene>
    <name evidence="2" type="ordered locus">RPE_4353</name>
</gene>
<proteinExistence type="predicted"/>
<reference evidence="2" key="1">
    <citation type="submission" date="2006-09" db="EMBL/GenBank/DDBJ databases">
        <title>Complete sequence of Rhodopseudomonas palustris BisA53.</title>
        <authorList>
            <consortium name="US DOE Joint Genome Institute"/>
            <person name="Copeland A."/>
            <person name="Lucas S."/>
            <person name="Lapidus A."/>
            <person name="Barry K."/>
            <person name="Detter J.C."/>
            <person name="Glavina del Rio T."/>
            <person name="Hammon N."/>
            <person name="Israni S."/>
            <person name="Dalin E."/>
            <person name="Tice H."/>
            <person name="Pitluck S."/>
            <person name="Chain P."/>
            <person name="Malfatti S."/>
            <person name="Shin M."/>
            <person name="Vergez L."/>
            <person name="Schmutz J."/>
            <person name="Larimer F."/>
            <person name="Land M."/>
            <person name="Hauser L."/>
            <person name="Pelletier D.A."/>
            <person name="Kyrpides N."/>
            <person name="Kim E."/>
            <person name="Harwood C.S."/>
            <person name="Oda Y."/>
            <person name="Richardson P."/>
        </authorList>
    </citation>
    <scope>NUCLEOTIDE SEQUENCE [LARGE SCALE GENOMIC DNA]</scope>
    <source>
        <strain evidence="2">BisA53</strain>
    </source>
</reference>
<dbReference type="Pfam" id="PF04480">
    <property type="entry name" value="DUF559"/>
    <property type="match status" value="1"/>
</dbReference>
<dbReference type="PANTHER" id="PTHR38590:SF1">
    <property type="entry name" value="BLL0828 PROTEIN"/>
    <property type="match status" value="1"/>
</dbReference>